<dbReference type="EMBL" id="LR796351">
    <property type="protein sequence ID" value="CAB4139327.1"/>
    <property type="molecule type" value="Genomic_DNA"/>
</dbReference>
<reference evidence="1" key="1">
    <citation type="submission" date="2020-04" db="EMBL/GenBank/DDBJ databases">
        <authorList>
            <person name="Chiriac C."/>
            <person name="Salcher M."/>
            <person name="Ghai R."/>
            <person name="Kavagutti S V."/>
        </authorList>
    </citation>
    <scope>NUCLEOTIDE SEQUENCE</scope>
</reference>
<sequence>MQIETPPSAENAHTDYDSYLEDEQRRKAKQIYNHRQKAIDDYMVIMERMKKPKEELKHLQLQL</sequence>
<protein>
    <submittedName>
        <fullName evidence="1">Uncharacterized protein</fullName>
    </submittedName>
</protein>
<proteinExistence type="predicted"/>
<gene>
    <name evidence="1" type="ORF">UFOVP338_31</name>
</gene>
<name>A0A6J5M1W8_9CAUD</name>
<organism evidence="1">
    <name type="scientific">uncultured Caudovirales phage</name>
    <dbReference type="NCBI Taxonomy" id="2100421"/>
    <lineage>
        <taxon>Viruses</taxon>
        <taxon>Duplodnaviria</taxon>
        <taxon>Heunggongvirae</taxon>
        <taxon>Uroviricota</taxon>
        <taxon>Caudoviricetes</taxon>
        <taxon>Peduoviridae</taxon>
        <taxon>Maltschvirus</taxon>
        <taxon>Maltschvirus maltsch</taxon>
    </lineage>
</organism>
<evidence type="ECO:0000313" key="1">
    <source>
        <dbReference type="EMBL" id="CAB4139327.1"/>
    </source>
</evidence>
<accession>A0A6J5M1W8</accession>